<proteinExistence type="predicted"/>
<evidence type="ECO:0000313" key="3">
    <source>
        <dbReference type="Proteomes" id="UP000031672"/>
    </source>
</evidence>
<accession>A0A0C2JV17</accession>
<dbReference type="Proteomes" id="UP000031672">
    <property type="component" value="Unassembled WGS sequence"/>
</dbReference>
<accession>A0A0C2N829</accession>
<reference evidence="2 3" key="1">
    <citation type="submission" date="2014-11" db="EMBL/GenBank/DDBJ databases">
        <title>Draft Genome Sequence of Vibrio piscirenalis strains CECT 8603T and CECT 8604, two marine Gammaproteobacterium isolated from cultured gilthead sea bream (Sparus aurata).</title>
        <authorList>
            <person name="Arahal D.R."/>
            <person name="Rodrigo-Torres L."/>
            <person name="Lucena T."/>
            <person name="Pujalte M.J."/>
        </authorList>
    </citation>
    <scope>NUCLEOTIDE SEQUENCE [LARGE SCALE GENOMIC DNA]</scope>
    <source>
        <strain evidence="2 3">DCR 1-4-2</strain>
    </source>
</reference>
<dbReference type="STRING" id="1461322.OJ16_00715"/>
<keyword evidence="3" id="KW-1185">Reference proteome</keyword>
<keyword evidence="1" id="KW-0175">Coiled coil</keyword>
<protein>
    <recommendedName>
        <fullName evidence="4">Exonuclease SbcC</fullName>
    </recommendedName>
</protein>
<dbReference type="RefSeq" id="WP_040986400.1">
    <property type="nucleotide sequence ID" value="NZ_JTKH01000003.1"/>
</dbReference>
<feature type="coiled-coil region" evidence="1">
    <location>
        <begin position="450"/>
        <end position="477"/>
    </location>
</feature>
<feature type="coiled-coil region" evidence="1">
    <location>
        <begin position="366"/>
        <end position="400"/>
    </location>
</feature>
<dbReference type="InterPro" id="IPR027417">
    <property type="entry name" value="P-loop_NTPase"/>
</dbReference>
<dbReference type="Gene3D" id="3.40.50.300">
    <property type="entry name" value="P-loop containing nucleotide triphosphate hydrolases"/>
    <property type="match status" value="1"/>
</dbReference>
<evidence type="ECO:0000256" key="1">
    <source>
        <dbReference type="SAM" id="Coils"/>
    </source>
</evidence>
<dbReference type="OrthoDB" id="103556at2"/>
<organism evidence="2 3">
    <name type="scientific">Vibrio renipiscarius</name>
    <dbReference type="NCBI Taxonomy" id="1461322"/>
    <lineage>
        <taxon>Bacteria</taxon>
        <taxon>Pseudomonadati</taxon>
        <taxon>Pseudomonadota</taxon>
        <taxon>Gammaproteobacteria</taxon>
        <taxon>Vibrionales</taxon>
        <taxon>Vibrionaceae</taxon>
        <taxon>Vibrio</taxon>
    </lineage>
</organism>
<gene>
    <name evidence="2" type="ORF">OJ16_00715</name>
</gene>
<comment type="caution">
    <text evidence="2">The sequence shown here is derived from an EMBL/GenBank/DDBJ whole genome shotgun (WGS) entry which is preliminary data.</text>
</comment>
<dbReference type="AlphaFoldDB" id="A0A0C2JV17"/>
<sequence length="658" mass="75290">MASSILINELIVVGHEKNYRVKFFKGVNIIYGDSATGKSSILNLIDYLLGSKKFDLYPEIEASGKYAALDVELNGTRYTIKRDIFKPNQPIEVYPCNFDSVDNHACKKYLPSFAKTSAHGELDFYSDFLLDSLDLPKIKLKESPTKDDSKLVRLSFRDIFKFCYVDQDTLGNKSFLKPDNYVVQTKNKEVFKYIFNALDNNLSTLEGFLSDRIRERKAIENKFNMVAEFLRESEFETLSTLDDGVTKIDQKIIEVETALTELNKSNVSDNEIYKIIKSELEKISLERKSFFQKSQETKLKIEKFTRLKNDYVNDVNKFKASISARSTIGAINEEVELCPICDSTLDVSVVKERFTIDEKDKISHEINLLKRRIRDTESIVSQARQELDNTNSELKKLDDVESEALRLQEKNTKELTSPYLAERDMYTLQLGELKQKRKDIVNRLKVRNQHKHLSTNIKSLEIRIGKLQEEIDNLKKTAPSMVEVLSDLGDYLDNYLKFVKIKSPSDISFDPVSFSAKVRGIEYSNLTSGGLRTIVSIGYLCSLLEASLESNINYPSFLMIDTVGKYLGKTKEQNYEISSDEKVEDEIEAVSDPMKYKNIYEFIIGLTEKFENRDKVSQVILVDNDVPDHIVSDLSGFIVAQYSSERANGLPVGFIDNL</sequence>
<dbReference type="EMBL" id="JTKH01000003">
    <property type="protein sequence ID" value="KII81759.1"/>
    <property type="molecule type" value="Genomic_DNA"/>
</dbReference>
<evidence type="ECO:0008006" key="4">
    <source>
        <dbReference type="Google" id="ProtNLM"/>
    </source>
</evidence>
<evidence type="ECO:0000313" key="2">
    <source>
        <dbReference type="EMBL" id="KII81759.1"/>
    </source>
</evidence>
<dbReference type="SUPFAM" id="SSF52540">
    <property type="entry name" value="P-loop containing nucleoside triphosphate hydrolases"/>
    <property type="match status" value="1"/>
</dbReference>
<name>A0A0C2JV17_9VIBR</name>